<comment type="caution">
    <text evidence="3">The sequence shown here is derived from an EMBL/GenBank/DDBJ whole genome shotgun (WGS) entry which is preliminary data.</text>
</comment>
<name>A0A6A5HM20_CAERE</name>
<sequence>MKLTCKGFPCKKSPELWKKQIAYVMKNDSNSTSFQDKYYRAIKSELIQFYTPEEGAEPEKEKEKEQEEEEQEKENQNKNRKYTKEELDAMYTKEEQELIITDEKPHHQKSVPAPMPCTVKPKTRVRASTPVPKGFGGKRNSSSQTEFRQETPSSSSASEGCASESSNTSLDVHPEGTENLGAELMDNEHDKFCPLHDQEEDDDLLRDDKAQYEKMIRAIELECEASLKRMQKKLDWTQKKWEEEQKVNERMKVETRELKKTIEFMGEEKRELQNRLEGDIKRILAEKRKLEDDYQNLRTRKILESPEALLVERKRMEEKMKRWELNPGPQDWWPDFLPGTPWWEGGGEGGDEGAAGRTLPPPPPLPQQSIDNKKIAESHEQEVETLQQKLEDQIEENQRLCAINQELTEGVSFSREVMTLQMKNMELQHQLEMVQQSDNFKDEKIKDLLKSLNKMDAQKGTYDHQSKDIERLNNEIKAEIELREIYEKWAEPSLKCAVRRIEALTSLMDKSRKDEKCFNWAHKRLIAYEAVEDNYNYRRMARDEFERARSEKRNYESSLEVTINEIKANVPHYRLNLNNNDTFFVDPLFYSRPFSKETEARMAELKDAMDQKFREEAPWKPQQKYYHHKKKSN</sequence>
<feature type="compositionally biased region" description="Basic and acidic residues" evidence="2">
    <location>
        <begin position="73"/>
        <end position="105"/>
    </location>
</feature>
<evidence type="ECO:0000256" key="1">
    <source>
        <dbReference type="SAM" id="Coils"/>
    </source>
</evidence>
<dbReference type="KEGG" id="crq:GCK72_000431"/>
<protein>
    <submittedName>
        <fullName evidence="3">Uncharacterized protein</fullName>
    </submittedName>
</protein>
<feature type="compositionally biased region" description="Polar residues" evidence="2">
    <location>
        <begin position="139"/>
        <end position="152"/>
    </location>
</feature>
<accession>A0A6A5HM20</accession>
<evidence type="ECO:0000256" key="2">
    <source>
        <dbReference type="SAM" id="MobiDB-lite"/>
    </source>
</evidence>
<feature type="coiled-coil region" evidence="1">
    <location>
        <begin position="538"/>
        <end position="565"/>
    </location>
</feature>
<dbReference type="GeneID" id="78773095"/>
<feature type="coiled-coil region" evidence="1">
    <location>
        <begin position="455"/>
        <end position="482"/>
    </location>
</feature>
<gene>
    <name evidence="3" type="ORF">GCK72_000431</name>
</gene>
<reference evidence="3 4" key="1">
    <citation type="submission" date="2019-12" db="EMBL/GenBank/DDBJ databases">
        <title>Chromosome-level assembly of the Caenorhabditis remanei genome.</title>
        <authorList>
            <person name="Teterina A.A."/>
            <person name="Willis J.H."/>
            <person name="Phillips P.C."/>
        </authorList>
    </citation>
    <scope>NUCLEOTIDE SEQUENCE [LARGE SCALE GENOMIC DNA]</scope>
    <source>
        <strain evidence="3 4">PX506</strain>
        <tissue evidence="3">Whole organism</tissue>
    </source>
</reference>
<organism evidence="3 4">
    <name type="scientific">Caenorhabditis remanei</name>
    <name type="common">Caenorhabditis vulgaris</name>
    <dbReference type="NCBI Taxonomy" id="31234"/>
    <lineage>
        <taxon>Eukaryota</taxon>
        <taxon>Metazoa</taxon>
        <taxon>Ecdysozoa</taxon>
        <taxon>Nematoda</taxon>
        <taxon>Chromadorea</taxon>
        <taxon>Rhabditida</taxon>
        <taxon>Rhabditina</taxon>
        <taxon>Rhabditomorpha</taxon>
        <taxon>Rhabditoidea</taxon>
        <taxon>Rhabditidae</taxon>
        <taxon>Peloderinae</taxon>
        <taxon>Caenorhabditis</taxon>
    </lineage>
</organism>
<feature type="region of interest" description="Disordered" evidence="2">
    <location>
        <begin position="342"/>
        <end position="370"/>
    </location>
</feature>
<dbReference type="CTD" id="78773095"/>
<feature type="coiled-coil region" evidence="1">
    <location>
        <begin position="255"/>
        <end position="300"/>
    </location>
</feature>
<dbReference type="Proteomes" id="UP000483820">
    <property type="component" value="Chromosome I"/>
</dbReference>
<keyword evidence="1" id="KW-0175">Coiled coil</keyword>
<dbReference type="EMBL" id="WUAV01000001">
    <property type="protein sequence ID" value="KAF1768619.1"/>
    <property type="molecule type" value="Genomic_DNA"/>
</dbReference>
<dbReference type="RefSeq" id="XP_053591136.1">
    <property type="nucleotide sequence ID" value="XM_053722491.1"/>
</dbReference>
<proteinExistence type="predicted"/>
<evidence type="ECO:0000313" key="4">
    <source>
        <dbReference type="Proteomes" id="UP000483820"/>
    </source>
</evidence>
<feature type="region of interest" description="Disordered" evidence="2">
    <location>
        <begin position="50"/>
        <end position="184"/>
    </location>
</feature>
<feature type="compositionally biased region" description="Low complexity" evidence="2">
    <location>
        <begin position="153"/>
        <end position="166"/>
    </location>
</feature>
<evidence type="ECO:0000313" key="3">
    <source>
        <dbReference type="EMBL" id="KAF1768619.1"/>
    </source>
</evidence>
<dbReference type="AlphaFoldDB" id="A0A6A5HM20"/>
<feature type="coiled-coil region" evidence="1">
    <location>
        <begin position="376"/>
        <end position="403"/>
    </location>
</feature>